<dbReference type="AlphaFoldDB" id="A0AAE1CYI0"/>
<accession>A0AAE1CYI0</accession>
<dbReference type="Proteomes" id="UP001283361">
    <property type="component" value="Unassembled WGS sequence"/>
</dbReference>
<feature type="compositionally biased region" description="Low complexity" evidence="1">
    <location>
        <begin position="41"/>
        <end position="56"/>
    </location>
</feature>
<evidence type="ECO:0000256" key="1">
    <source>
        <dbReference type="SAM" id="MobiDB-lite"/>
    </source>
</evidence>
<proteinExistence type="predicted"/>
<reference evidence="2" key="1">
    <citation type="journal article" date="2023" name="G3 (Bethesda)">
        <title>A reference genome for the long-term kleptoplast-retaining sea slug Elysia crispata morphotype clarki.</title>
        <authorList>
            <person name="Eastman K.E."/>
            <person name="Pendleton A.L."/>
            <person name="Shaikh M.A."/>
            <person name="Suttiyut T."/>
            <person name="Ogas R."/>
            <person name="Tomko P."/>
            <person name="Gavelis G."/>
            <person name="Widhalm J.R."/>
            <person name="Wisecaver J.H."/>
        </authorList>
    </citation>
    <scope>NUCLEOTIDE SEQUENCE</scope>
    <source>
        <strain evidence="2">ECLA1</strain>
    </source>
</reference>
<feature type="region of interest" description="Disordered" evidence="1">
    <location>
        <begin position="38"/>
        <end position="71"/>
    </location>
</feature>
<protein>
    <submittedName>
        <fullName evidence="2">Uncharacterized protein</fullName>
    </submittedName>
</protein>
<keyword evidence="3" id="KW-1185">Reference proteome</keyword>
<evidence type="ECO:0000313" key="2">
    <source>
        <dbReference type="EMBL" id="KAK3745434.1"/>
    </source>
</evidence>
<name>A0AAE1CYI0_9GAST</name>
<comment type="caution">
    <text evidence="2">The sequence shown here is derived from an EMBL/GenBank/DDBJ whole genome shotgun (WGS) entry which is preliminary data.</text>
</comment>
<evidence type="ECO:0000313" key="3">
    <source>
        <dbReference type="Proteomes" id="UP001283361"/>
    </source>
</evidence>
<dbReference type="EMBL" id="JAWDGP010006225">
    <property type="protein sequence ID" value="KAK3745434.1"/>
    <property type="molecule type" value="Genomic_DNA"/>
</dbReference>
<gene>
    <name evidence="2" type="ORF">RRG08_038414</name>
</gene>
<organism evidence="2 3">
    <name type="scientific">Elysia crispata</name>
    <name type="common">lettuce slug</name>
    <dbReference type="NCBI Taxonomy" id="231223"/>
    <lineage>
        <taxon>Eukaryota</taxon>
        <taxon>Metazoa</taxon>
        <taxon>Spiralia</taxon>
        <taxon>Lophotrochozoa</taxon>
        <taxon>Mollusca</taxon>
        <taxon>Gastropoda</taxon>
        <taxon>Heterobranchia</taxon>
        <taxon>Euthyneura</taxon>
        <taxon>Panpulmonata</taxon>
        <taxon>Sacoglossa</taxon>
        <taxon>Placobranchoidea</taxon>
        <taxon>Plakobranchidae</taxon>
        <taxon>Elysia</taxon>
    </lineage>
</organism>
<sequence>MDKNLSLDCAKIYGMKMSVQNKVFLFTAVLIFADLAAPTDGSSSSSSPRISRSSGSDDTAPPAADSSGGLDCYHETHAQRHKLKCFTDQGIDVNFPVYREGDNSGTSQDDQKQNYVNAIITQNPQKMCS</sequence>